<accession>A0ABN7X2S4</accession>
<evidence type="ECO:0000256" key="3">
    <source>
        <dbReference type="ARBA" id="ARBA00022771"/>
    </source>
</evidence>
<keyword evidence="4" id="KW-0862">Zinc</keyword>
<keyword evidence="3 8" id="KW-0863">Zinc-finger</keyword>
<proteinExistence type="predicted"/>
<comment type="caution">
    <text evidence="11">The sequence shown here is derived from an EMBL/GenBank/DDBJ whole genome shotgun (WGS) entry which is preliminary data.</text>
</comment>
<protein>
    <submittedName>
        <fullName evidence="11">34885_t:CDS:1</fullName>
    </submittedName>
</protein>
<organism evidence="11 12">
    <name type="scientific">Gigaspora margarita</name>
    <dbReference type="NCBI Taxonomy" id="4874"/>
    <lineage>
        <taxon>Eukaryota</taxon>
        <taxon>Fungi</taxon>
        <taxon>Fungi incertae sedis</taxon>
        <taxon>Mucoromycota</taxon>
        <taxon>Glomeromycotina</taxon>
        <taxon>Glomeromycetes</taxon>
        <taxon>Diversisporales</taxon>
        <taxon>Gigasporaceae</taxon>
        <taxon>Gigaspora</taxon>
    </lineage>
</organism>
<dbReference type="Proteomes" id="UP000789901">
    <property type="component" value="Unassembled WGS sequence"/>
</dbReference>
<gene>
    <name evidence="11" type="ORF">GMARGA_LOCUS38287</name>
</gene>
<evidence type="ECO:0000313" key="11">
    <source>
        <dbReference type="EMBL" id="CAG8846698.1"/>
    </source>
</evidence>
<reference evidence="11 12" key="1">
    <citation type="submission" date="2021-06" db="EMBL/GenBank/DDBJ databases">
        <authorList>
            <person name="Kallberg Y."/>
            <person name="Tangrot J."/>
            <person name="Rosling A."/>
        </authorList>
    </citation>
    <scope>NUCLEOTIDE SEQUENCE [LARGE SCALE GENOMIC DNA]</scope>
    <source>
        <strain evidence="11 12">120-4 pot B 10/14</strain>
    </source>
</reference>
<comment type="subcellular location">
    <subcellularLocation>
        <location evidence="1">Nucleus</location>
    </subcellularLocation>
</comment>
<keyword evidence="6" id="KW-0804">Transcription</keyword>
<evidence type="ECO:0000256" key="4">
    <source>
        <dbReference type="ARBA" id="ARBA00022833"/>
    </source>
</evidence>
<evidence type="ECO:0000256" key="1">
    <source>
        <dbReference type="ARBA" id="ARBA00004123"/>
    </source>
</evidence>
<dbReference type="InterPro" id="IPR003656">
    <property type="entry name" value="Znf_BED"/>
</dbReference>
<evidence type="ECO:0000256" key="2">
    <source>
        <dbReference type="ARBA" id="ARBA00022723"/>
    </source>
</evidence>
<keyword evidence="12" id="KW-1185">Reference proteome</keyword>
<evidence type="ECO:0000256" key="7">
    <source>
        <dbReference type="ARBA" id="ARBA00023242"/>
    </source>
</evidence>
<evidence type="ECO:0000256" key="8">
    <source>
        <dbReference type="PROSITE-ProRule" id="PRU00027"/>
    </source>
</evidence>
<feature type="domain" description="BED-type" evidence="10">
    <location>
        <begin position="94"/>
        <end position="144"/>
    </location>
</feature>
<evidence type="ECO:0000313" key="12">
    <source>
        <dbReference type="Proteomes" id="UP000789901"/>
    </source>
</evidence>
<sequence>MNHDPIVTHSKINSNINEASYDKLDSSSSSNEQESDNFDELEVTQEIENLDNLIEFEQNQEIESPDAEMYDNSSTSHNNKNATENNLTAHSNRQQPSYVWQFFTVLATKQRKCNYCQCIFSDKTSTSTLDQHIQTQHIGLYNNFCQTTLDHFLYPEPYPYSIQKKIAFLLKWIVVNLQAFRVVENLHFKQFIFDLDPRFKLPC</sequence>
<dbReference type="SMART" id="SM00614">
    <property type="entry name" value="ZnF_BED"/>
    <property type="match status" value="1"/>
</dbReference>
<keyword evidence="5" id="KW-0805">Transcription regulation</keyword>
<evidence type="ECO:0000256" key="5">
    <source>
        <dbReference type="ARBA" id="ARBA00023015"/>
    </source>
</evidence>
<dbReference type="PROSITE" id="PS50808">
    <property type="entry name" value="ZF_BED"/>
    <property type="match status" value="1"/>
</dbReference>
<dbReference type="InterPro" id="IPR036236">
    <property type="entry name" value="Znf_C2H2_sf"/>
</dbReference>
<evidence type="ECO:0000259" key="10">
    <source>
        <dbReference type="PROSITE" id="PS50808"/>
    </source>
</evidence>
<dbReference type="SUPFAM" id="SSF57667">
    <property type="entry name" value="beta-beta-alpha zinc fingers"/>
    <property type="match status" value="1"/>
</dbReference>
<feature type="region of interest" description="Disordered" evidence="9">
    <location>
        <begin position="1"/>
        <end position="39"/>
    </location>
</feature>
<keyword evidence="7" id="KW-0539">Nucleus</keyword>
<dbReference type="PANTHER" id="PTHR46481">
    <property type="entry name" value="ZINC FINGER BED DOMAIN-CONTAINING PROTEIN 4"/>
    <property type="match status" value="1"/>
</dbReference>
<keyword evidence="2" id="KW-0479">Metal-binding</keyword>
<evidence type="ECO:0000256" key="9">
    <source>
        <dbReference type="SAM" id="MobiDB-lite"/>
    </source>
</evidence>
<dbReference type="PANTHER" id="PTHR46481:SF10">
    <property type="entry name" value="ZINC FINGER BED DOMAIN-CONTAINING PROTEIN 39"/>
    <property type="match status" value="1"/>
</dbReference>
<evidence type="ECO:0000256" key="6">
    <source>
        <dbReference type="ARBA" id="ARBA00023163"/>
    </source>
</evidence>
<dbReference type="EMBL" id="CAJVQB010084568">
    <property type="protein sequence ID" value="CAG8846698.1"/>
    <property type="molecule type" value="Genomic_DNA"/>
</dbReference>
<dbReference type="Pfam" id="PF02892">
    <property type="entry name" value="zf-BED"/>
    <property type="match status" value="1"/>
</dbReference>
<name>A0ABN7X2S4_GIGMA</name>
<dbReference type="InterPro" id="IPR052035">
    <property type="entry name" value="ZnF_BED_domain_contain"/>
</dbReference>